<comment type="caution">
    <text evidence="1">The sequence shown here is derived from an EMBL/GenBank/DDBJ whole genome shotgun (WGS) entry which is preliminary data.</text>
</comment>
<keyword evidence="2" id="KW-1185">Reference proteome</keyword>
<accession>A0A072NXB4</accession>
<evidence type="ECO:0000313" key="2">
    <source>
        <dbReference type="Proteomes" id="UP000027920"/>
    </source>
</evidence>
<dbReference type="OrthoDB" id="10256055at2759"/>
<sequence length="307" mass="34222">MTAVAFDAAKHLAYTDRPKVISMKDLGLPEDVGISPSAVSEPFSLFTEDAVRIMRGEVFTKEVWDNCLHSTAFASCQIRGHCPKYAPFMYDAWNDPKTLSIVSDIAGVDLIPMIDYDIGNFNISVQNEGQGKAKLANQSDDDIPITNWHHDSYPFVCVVMMSDASKMVGGETALRNGSGEIIKVRGPQMGSAVVLQGRCISHQALAAVGGGERITMITSFRPRDPMIRDTSVLTSIRPISEPSELYFQWSKYRLEVLQGRVRAMLHDLEETHHENRPTDIKKIKQFLQQQEEWMAGTNAEMVVTVDL</sequence>
<evidence type="ECO:0008006" key="3">
    <source>
        <dbReference type="Google" id="ProtNLM"/>
    </source>
</evidence>
<proteinExistence type="predicted"/>
<dbReference type="EMBL" id="AMGV01000017">
    <property type="protein sequence ID" value="KEF52514.1"/>
    <property type="molecule type" value="Genomic_DNA"/>
</dbReference>
<gene>
    <name evidence="1" type="ORF">A1O9_11356</name>
</gene>
<protein>
    <recommendedName>
        <fullName evidence="3">Fe2OG dioxygenase domain-containing protein</fullName>
    </recommendedName>
</protein>
<dbReference type="PANTHER" id="PTHR41677">
    <property type="entry name" value="YALI0B19030P"/>
    <property type="match status" value="1"/>
</dbReference>
<dbReference type="Proteomes" id="UP000027920">
    <property type="component" value="Unassembled WGS sequence"/>
</dbReference>
<dbReference type="PANTHER" id="PTHR41677:SF1">
    <property type="entry name" value="FE2OG DIOXYGENASE DOMAIN-CONTAINING PROTEIN"/>
    <property type="match status" value="1"/>
</dbReference>
<evidence type="ECO:0000313" key="1">
    <source>
        <dbReference type="EMBL" id="KEF52514.1"/>
    </source>
</evidence>
<dbReference type="GeneID" id="25286255"/>
<dbReference type="AlphaFoldDB" id="A0A072NXB4"/>
<organism evidence="1 2">
    <name type="scientific">Exophiala aquamarina CBS 119918</name>
    <dbReference type="NCBI Taxonomy" id="1182545"/>
    <lineage>
        <taxon>Eukaryota</taxon>
        <taxon>Fungi</taxon>
        <taxon>Dikarya</taxon>
        <taxon>Ascomycota</taxon>
        <taxon>Pezizomycotina</taxon>
        <taxon>Eurotiomycetes</taxon>
        <taxon>Chaetothyriomycetidae</taxon>
        <taxon>Chaetothyriales</taxon>
        <taxon>Herpotrichiellaceae</taxon>
        <taxon>Exophiala</taxon>
    </lineage>
</organism>
<dbReference type="VEuPathDB" id="FungiDB:A1O9_11356"/>
<dbReference type="HOGENOM" id="CLU_045155_1_0_1"/>
<reference evidence="1 2" key="1">
    <citation type="submission" date="2013-03" db="EMBL/GenBank/DDBJ databases">
        <title>The Genome Sequence of Exophiala aquamarina CBS 119918.</title>
        <authorList>
            <consortium name="The Broad Institute Genomics Platform"/>
            <person name="Cuomo C."/>
            <person name="de Hoog S."/>
            <person name="Gorbushina A."/>
            <person name="Walker B."/>
            <person name="Young S.K."/>
            <person name="Zeng Q."/>
            <person name="Gargeya S."/>
            <person name="Fitzgerald M."/>
            <person name="Haas B."/>
            <person name="Abouelleil A."/>
            <person name="Allen A.W."/>
            <person name="Alvarado L."/>
            <person name="Arachchi H.M."/>
            <person name="Berlin A.M."/>
            <person name="Chapman S.B."/>
            <person name="Gainer-Dewar J."/>
            <person name="Goldberg J."/>
            <person name="Griggs A."/>
            <person name="Gujja S."/>
            <person name="Hansen M."/>
            <person name="Howarth C."/>
            <person name="Imamovic A."/>
            <person name="Ireland A."/>
            <person name="Larimer J."/>
            <person name="McCowan C."/>
            <person name="Murphy C."/>
            <person name="Pearson M."/>
            <person name="Poon T.W."/>
            <person name="Priest M."/>
            <person name="Roberts A."/>
            <person name="Saif S."/>
            <person name="Shea T."/>
            <person name="Sisk P."/>
            <person name="Sykes S."/>
            <person name="Wortman J."/>
            <person name="Nusbaum C."/>
            <person name="Birren B."/>
        </authorList>
    </citation>
    <scope>NUCLEOTIDE SEQUENCE [LARGE SCALE GENOMIC DNA]</scope>
    <source>
        <strain evidence="1 2">CBS 119918</strain>
    </source>
</reference>
<name>A0A072NXB4_9EURO</name>
<dbReference type="RefSeq" id="XP_013255104.1">
    <property type="nucleotide sequence ID" value="XM_013399650.1"/>
</dbReference>
<dbReference type="STRING" id="1182545.A0A072NXB4"/>